<evidence type="ECO:0000256" key="4">
    <source>
        <dbReference type="ARBA" id="ARBA00023157"/>
    </source>
</evidence>
<evidence type="ECO:0000256" key="1">
    <source>
        <dbReference type="ARBA" id="ARBA00004239"/>
    </source>
</evidence>
<dbReference type="Pfam" id="PF00089">
    <property type="entry name" value="Trypsin"/>
    <property type="match status" value="1"/>
</dbReference>
<dbReference type="AlphaFoldDB" id="A0A835GBY9"/>
<keyword evidence="7" id="KW-1205">Fibrinolytic toxin</keyword>
<evidence type="ECO:0000313" key="10">
    <source>
        <dbReference type="Proteomes" id="UP000648187"/>
    </source>
</evidence>
<keyword evidence="10" id="KW-1185">Reference proteome</keyword>
<dbReference type="PROSITE" id="PS50240">
    <property type="entry name" value="TRYPSIN_DOM"/>
    <property type="match status" value="1"/>
</dbReference>
<evidence type="ECO:0000256" key="7">
    <source>
        <dbReference type="ARBA" id="ARBA00084094"/>
    </source>
</evidence>
<comment type="function">
    <text evidence="6">Fibrinolytic activity; shows preferential cleavage of Arg-Gly bonds in all three fibrinogen chains. Contact with the caterpillars causes severe bleeding, due the anticoagulant effect of the protein.</text>
</comment>
<dbReference type="PANTHER" id="PTHR24260:SF147">
    <property type="entry name" value="EG:BACR7A4.3 PROTEIN-RELATED"/>
    <property type="match status" value="1"/>
</dbReference>
<keyword evidence="4" id="KW-1015">Disulfide bond</keyword>
<dbReference type="Proteomes" id="UP000648187">
    <property type="component" value="Unassembled WGS sequence"/>
</dbReference>
<dbReference type="InterPro" id="IPR051333">
    <property type="entry name" value="CLIP_Serine_Protease"/>
</dbReference>
<keyword evidence="2" id="KW-0800">Toxin</keyword>
<evidence type="ECO:0000256" key="6">
    <source>
        <dbReference type="ARBA" id="ARBA00055534"/>
    </source>
</evidence>
<evidence type="ECO:0000313" key="9">
    <source>
        <dbReference type="EMBL" id="KAF9411869.1"/>
    </source>
</evidence>
<dbReference type="GO" id="GO:0006508">
    <property type="term" value="P:proteolysis"/>
    <property type="evidence" value="ECO:0007669"/>
    <property type="project" value="InterPro"/>
</dbReference>
<dbReference type="InterPro" id="IPR009003">
    <property type="entry name" value="Peptidase_S1_PA"/>
</dbReference>
<name>A0A835GBY9_SPOEX</name>
<evidence type="ECO:0000256" key="5">
    <source>
        <dbReference type="ARBA" id="ARBA00023240"/>
    </source>
</evidence>
<evidence type="ECO:0000256" key="2">
    <source>
        <dbReference type="ARBA" id="ARBA00022656"/>
    </source>
</evidence>
<comment type="caution">
    <text evidence="9">The sequence shown here is derived from an EMBL/GenBank/DDBJ whole genome shotgun (WGS) entry which is preliminary data.</text>
</comment>
<dbReference type="GO" id="GO:0090729">
    <property type="term" value="F:toxin activity"/>
    <property type="evidence" value="ECO:0007669"/>
    <property type="project" value="UniProtKB-KW"/>
</dbReference>
<dbReference type="GO" id="GO:0004252">
    <property type="term" value="F:serine-type endopeptidase activity"/>
    <property type="evidence" value="ECO:0007669"/>
    <property type="project" value="InterPro"/>
</dbReference>
<feature type="domain" description="Peptidase S1" evidence="8">
    <location>
        <begin position="121"/>
        <end position="362"/>
    </location>
</feature>
<dbReference type="PANTHER" id="PTHR24260">
    <property type="match status" value="1"/>
</dbReference>
<dbReference type="InterPro" id="IPR001314">
    <property type="entry name" value="Peptidase_S1A"/>
</dbReference>
<dbReference type="CDD" id="cd00190">
    <property type="entry name" value="Tryp_SPc"/>
    <property type="match status" value="1"/>
</dbReference>
<keyword evidence="3" id="KW-0732">Signal</keyword>
<dbReference type="Gene3D" id="2.40.10.10">
    <property type="entry name" value="Trypsin-like serine proteases"/>
    <property type="match status" value="2"/>
</dbReference>
<evidence type="ECO:0000259" key="8">
    <source>
        <dbReference type="PROSITE" id="PS50240"/>
    </source>
</evidence>
<dbReference type="SMART" id="SM00020">
    <property type="entry name" value="Tryp_SPc"/>
    <property type="match status" value="1"/>
</dbReference>
<comment type="subcellular location">
    <subcellularLocation>
        <location evidence="1">Secreted</location>
        <location evidence="1">Extracellular space</location>
    </subcellularLocation>
</comment>
<protein>
    <recommendedName>
        <fullName evidence="8">Peptidase S1 domain-containing protein</fullName>
    </recommendedName>
</protein>
<dbReference type="InterPro" id="IPR022700">
    <property type="entry name" value="CLIP"/>
</dbReference>
<dbReference type="InterPro" id="IPR018114">
    <property type="entry name" value="TRYPSIN_HIS"/>
</dbReference>
<evidence type="ECO:0000256" key="3">
    <source>
        <dbReference type="ARBA" id="ARBA00022729"/>
    </source>
</evidence>
<proteinExistence type="predicted"/>
<organism evidence="9 10">
    <name type="scientific">Spodoptera exigua</name>
    <name type="common">Beet armyworm</name>
    <name type="synonym">Noctua fulgens</name>
    <dbReference type="NCBI Taxonomy" id="7107"/>
    <lineage>
        <taxon>Eukaryota</taxon>
        <taxon>Metazoa</taxon>
        <taxon>Ecdysozoa</taxon>
        <taxon>Arthropoda</taxon>
        <taxon>Hexapoda</taxon>
        <taxon>Insecta</taxon>
        <taxon>Pterygota</taxon>
        <taxon>Neoptera</taxon>
        <taxon>Endopterygota</taxon>
        <taxon>Lepidoptera</taxon>
        <taxon>Glossata</taxon>
        <taxon>Ditrysia</taxon>
        <taxon>Noctuoidea</taxon>
        <taxon>Noctuidae</taxon>
        <taxon>Amphipyrinae</taxon>
        <taxon>Spodoptera</taxon>
    </lineage>
</organism>
<dbReference type="SMART" id="SM00680">
    <property type="entry name" value="CLIP"/>
    <property type="match status" value="1"/>
</dbReference>
<dbReference type="PRINTS" id="PR00722">
    <property type="entry name" value="CHYMOTRYPSIN"/>
</dbReference>
<dbReference type="InterPro" id="IPR001254">
    <property type="entry name" value="Trypsin_dom"/>
</dbReference>
<dbReference type="InterPro" id="IPR043504">
    <property type="entry name" value="Peptidase_S1_PA_chymotrypsin"/>
</dbReference>
<dbReference type="SUPFAM" id="SSF50494">
    <property type="entry name" value="Trypsin-like serine proteases"/>
    <property type="match status" value="1"/>
</dbReference>
<sequence length="363" mass="40975">MAVDASLKRDGRAQCEHDNATGICIKIYKCQYAHFFLKTKQFPPICSFEGKDPIVCCTDCDTVDDIRKIVFNPGAGLLPLTGRKAHDNCVNYVDQLDYSCKTRGNFSRQLDHNLNCYRLRFTAGSQRPPHDESYLALLGYGGDKNTAEWRCAGTIISENFILTAAHCLVIKPLGSVKYVAVGITNRLDSSEWQIYDVQKVFSHPDYDTNFKYHDIALIKTESIKFNQHVLPACLHSDPFDTSEAGILVWNSTGEVVDQGKLQVFPLDEFDEVQCSFFYPPHPELPSGFDASSQICYGDVRTPQDSCQSDSGSPLVLYRRRAFRCTRFILGVMSIDRNCGTWGSSGMFTKVIHYIPWIENIVWP</sequence>
<accession>A0A835GBY9</accession>
<dbReference type="PROSITE" id="PS00134">
    <property type="entry name" value="TRYPSIN_HIS"/>
    <property type="match status" value="1"/>
</dbReference>
<reference evidence="9" key="1">
    <citation type="submission" date="2020-08" db="EMBL/GenBank/DDBJ databases">
        <title>Spodoptera exigua strain:BAW_Kor-Di-RS1 Genome sequencing and assembly.</title>
        <authorList>
            <person name="Kim J."/>
            <person name="Nam H.Y."/>
            <person name="Kwon M."/>
            <person name="Choi J.H."/>
            <person name="Cho S.R."/>
            <person name="Kim G.-H."/>
        </authorList>
    </citation>
    <scope>NUCLEOTIDE SEQUENCE</scope>
    <source>
        <strain evidence="9">BAW_Kor-Di-RS1</strain>
        <tissue evidence="9">Whole-body</tissue>
    </source>
</reference>
<gene>
    <name evidence="9" type="ORF">HW555_009474</name>
</gene>
<dbReference type="GO" id="GO:0005576">
    <property type="term" value="C:extracellular region"/>
    <property type="evidence" value="ECO:0007669"/>
    <property type="project" value="UniProtKB-SubCell"/>
</dbReference>
<dbReference type="EMBL" id="JACKWZ010000210">
    <property type="protein sequence ID" value="KAF9411869.1"/>
    <property type="molecule type" value="Genomic_DNA"/>
</dbReference>
<dbReference type="FunFam" id="2.40.10.10:FF:000068">
    <property type="entry name" value="transmembrane protease serine 2"/>
    <property type="match status" value="1"/>
</dbReference>
<keyword evidence="5" id="KW-1199">Hemostasis impairing toxin</keyword>